<dbReference type="AlphaFoldDB" id="A0A139A819"/>
<name>A0A139A819_GONPJ</name>
<evidence type="ECO:0000256" key="1">
    <source>
        <dbReference type="ARBA" id="ARBA00022723"/>
    </source>
</evidence>
<dbReference type="InterPro" id="IPR000306">
    <property type="entry name" value="Znf_FYVE"/>
</dbReference>
<evidence type="ECO:0000259" key="5">
    <source>
        <dbReference type="SMART" id="SM00064"/>
    </source>
</evidence>
<keyword evidence="4" id="KW-0175">Coiled coil</keyword>
<proteinExistence type="predicted"/>
<gene>
    <name evidence="6" type="ORF">M427DRAFT_389274</name>
</gene>
<evidence type="ECO:0000313" key="6">
    <source>
        <dbReference type="EMBL" id="KXS12828.1"/>
    </source>
</evidence>
<dbReference type="Pfam" id="PF01363">
    <property type="entry name" value="FYVE"/>
    <property type="match status" value="1"/>
</dbReference>
<keyword evidence="7" id="KW-1185">Reference proteome</keyword>
<evidence type="ECO:0000256" key="3">
    <source>
        <dbReference type="ARBA" id="ARBA00022833"/>
    </source>
</evidence>
<dbReference type="SMART" id="SM00064">
    <property type="entry name" value="FYVE"/>
    <property type="match status" value="1"/>
</dbReference>
<organism evidence="6 7">
    <name type="scientific">Gonapodya prolifera (strain JEL478)</name>
    <name type="common">Monoblepharis prolifera</name>
    <dbReference type="NCBI Taxonomy" id="1344416"/>
    <lineage>
        <taxon>Eukaryota</taxon>
        <taxon>Fungi</taxon>
        <taxon>Fungi incertae sedis</taxon>
        <taxon>Chytridiomycota</taxon>
        <taxon>Chytridiomycota incertae sedis</taxon>
        <taxon>Monoblepharidomycetes</taxon>
        <taxon>Monoblepharidales</taxon>
        <taxon>Gonapodyaceae</taxon>
        <taxon>Gonapodya</taxon>
    </lineage>
</organism>
<dbReference type="SUPFAM" id="SSF57903">
    <property type="entry name" value="FYVE/PHD zinc finger"/>
    <property type="match status" value="1"/>
</dbReference>
<dbReference type="InterPro" id="IPR013083">
    <property type="entry name" value="Znf_RING/FYVE/PHD"/>
</dbReference>
<feature type="domain" description="FYVE zinc finger" evidence="5">
    <location>
        <begin position="231"/>
        <end position="289"/>
    </location>
</feature>
<dbReference type="InterPro" id="IPR011011">
    <property type="entry name" value="Znf_FYVE_PHD"/>
</dbReference>
<evidence type="ECO:0000256" key="2">
    <source>
        <dbReference type="ARBA" id="ARBA00022771"/>
    </source>
</evidence>
<dbReference type="OrthoDB" id="10057496at2759"/>
<feature type="coiled-coil region" evidence="4">
    <location>
        <begin position="67"/>
        <end position="122"/>
    </location>
</feature>
<evidence type="ECO:0000313" key="7">
    <source>
        <dbReference type="Proteomes" id="UP000070544"/>
    </source>
</evidence>
<dbReference type="GO" id="GO:0008270">
    <property type="term" value="F:zinc ion binding"/>
    <property type="evidence" value="ECO:0007669"/>
    <property type="project" value="UniProtKB-KW"/>
</dbReference>
<evidence type="ECO:0000256" key="4">
    <source>
        <dbReference type="SAM" id="Coils"/>
    </source>
</evidence>
<accession>A0A139A819</accession>
<dbReference type="EMBL" id="KQ965784">
    <property type="protein sequence ID" value="KXS12828.1"/>
    <property type="molecule type" value="Genomic_DNA"/>
</dbReference>
<dbReference type="Gene3D" id="3.30.40.10">
    <property type="entry name" value="Zinc/RING finger domain, C3HC4 (zinc finger)"/>
    <property type="match status" value="1"/>
</dbReference>
<dbReference type="Proteomes" id="UP000070544">
    <property type="component" value="Unassembled WGS sequence"/>
</dbReference>
<keyword evidence="3" id="KW-0862">Zinc</keyword>
<reference evidence="6 7" key="1">
    <citation type="journal article" date="2015" name="Genome Biol. Evol.">
        <title>Phylogenomic analyses indicate that early fungi evolved digesting cell walls of algal ancestors of land plants.</title>
        <authorList>
            <person name="Chang Y."/>
            <person name="Wang S."/>
            <person name="Sekimoto S."/>
            <person name="Aerts A.L."/>
            <person name="Choi C."/>
            <person name="Clum A."/>
            <person name="LaButti K.M."/>
            <person name="Lindquist E.A."/>
            <person name="Yee Ngan C."/>
            <person name="Ohm R.A."/>
            <person name="Salamov A.A."/>
            <person name="Grigoriev I.V."/>
            <person name="Spatafora J.W."/>
            <person name="Berbee M.L."/>
        </authorList>
    </citation>
    <scope>NUCLEOTIDE SEQUENCE [LARGE SCALE GENOMIC DNA]</scope>
    <source>
        <strain evidence="6 7">JEL478</strain>
    </source>
</reference>
<sequence>MMAPQPLLLDLDASSKTLIDSKNDHARGMVGAAGGWELELPVIARAKAIEELLSSPSAPCIDMRSSLATALSAVEQYESEIEDLERRLRDTSHALATKARREESLRQVLAAKEKELAALKEMEHHWKSQHPILSALLQDTTLLTTQLNEANAIVTRQRDALRSAKIALAEKDARVSQLERCWGNDDKNIITIRERKLGQELDERTSRLRRLSVSSRRSSSRLSMYDVHRDLTEHRWIPDASAPQCMHNGCGRRFGVWIWRHHCRRCYRIFCGRHTGVLPLSVVDGSLDRELGAETKRKKTPLSSFFKLIMK</sequence>
<keyword evidence="1" id="KW-0479">Metal-binding</keyword>
<keyword evidence="2" id="KW-0863">Zinc-finger</keyword>
<protein>
    <recommendedName>
        <fullName evidence="5">FYVE zinc finger domain-containing protein</fullName>
    </recommendedName>
</protein>